<dbReference type="PANTHER" id="PTHR40396:SF1">
    <property type="entry name" value="ATPASE AAA-TYPE CORE DOMAIN-CONTAINING PROTEIN"/>
    <property type="match status" value="1"/>
</dbReference>
<dbReference type="GO" id="GO:0005524">
    <property type="term" value="F:ATP binding"/>
    <property type="evidence" value="ECO:0007669"/>
    <property type="project" value="InterPro"/>
</dbReference>
<dbReference type="RefSeq" id="WP_092546705.1">
    <property type="nucleotide sequence ID" value="NZ_BOMJ01000008.1"/>
</dbReference>
<dbReference type="InterPro" id="IPR003959">
    <property type="entry name" value="ATPase_AAA_core"/>
</dbReference>
<reference evidence="2 3" key="1">
    <citation type="submission" date="2016-10" db="EMBL/GenBank/DDBJ databases">
        <authorList>
            <person name="de Groot N.N."/>
        </authorList>
    </citation>
    <scope>NUCLEOTIDE SEQUENCE [LARGE SCALE GENOMIC DNA]</scope>
    <source>
        <strain evidence="2 3">DSM 43941</strain>
    </source>
</reference>
<sequence length="429" mass="47238">MITRVEAYGYRCFPRLSVDYGRYHVLAGGNGAGKTTLLDIPVLLGDLLGQQRAADAFLRPQAARRSPRARTLTELLHQGRGDSLMFSIEARLPADIENQMAGRSTASLADQTPTHLRYEVRLEVFSYELRVVEEYLFLFSDRGHRPEPGVPLQGASIVQKRTKNGQAIIRRPGAGESTRFWVETTTRGPRIPELRVPPGQLALGAVLADPGLFPAALWLGQLLREGVVFYDPDWDGLREAAPPGDPVRLLPDGRNTPWLALHLQQSDPDRYRFWVDHVRTALPQVADITAVEREEDHYAYFVVEYVGGYRVTSSGLSEGTLRILALSLLPYLPTSAIPRLLATEEPENGIHPRAIETVVQSLGSIYDAQVLVSTQSPIVLANTDLHDVLAARIGADGAVTVIPGNEHPQLREWQGNIDIGTLFAAGVLS</sequence>
<dbReference type="EMBL" id="LT629758">
    <property type="protein sequence ID" value="SDT60926.1"/>
    <property type="molecule type" value="Genomic_DNA"/>
</dbReference>
<proteinExistence type="predicted"/>
<feature type="domain" description="ATPase AAA-type core" evidence="1">
    <location>
        <begin position="276"/>
        <end position="380"/>
    </location>
</feature>
<dbReference type="Proteomes" id="UP000198688">
    <property type="component" value="Chromosome I"/>
</dbReference>
<evidence type="ECO:0000259" key="1">
    <source>
        <dbReference type="Pfam" id="PF13304"/>
    </source>
</evidence>
<organism evidence="2 3">
    <name type="scientific">Actinoplanes derwentensis</name>
    <dbReference type="NCBI Taxonomy" id="113562"/>
    <lineage>
        <taxon>Bacteria</taxon>
        <taxon>Bacillati</taxon>
        <taxon>Actinomycetota</taxon>
        <taxon>Actinomycetes</taxon>
        <taxon>Micromonosporales</taxon>
        <taxon>Micromonosporaceae</taxon>
        <taxon>Actinoplanes</taxon>
    </lineage>
</organism>
<name>A0A1H2BT32_9ACTN</name>
<dbReference type="InterPro" id="IPR027417">
    <property type="entry name" value="P-loop_NTPase"/>
</dbReference>
<evidence type="ECO:0000313" key="2">
    <source>
        <dbReference type="EMBL" id="SDT60926.1"/>
    </source>
</evidence>
<protein>
    <submittedName>
        <fullName evidence="2">Predicted ATPase</fullName>
    </submittedName>
</protein>
<dbReference type="STRING" id="113562.SAMN04489716_4837"/>
<dbReference type="NCBIfam" id="NF047739">
    <property type="entry name" value="antiphage_MADS3"/>
    <property type="match status" value="1"/>
</dbReference>
<keyword evidence="3" id="KW-1185">Reference proteome</keyword>
<dbReference type="SUPFAM" id="SSF52540">
    <property type="entry name" value="P-loop containing nucleoside triphosphate hydrolases"/>
    <property type="match status" value="1"/>
</dbReference>
<dbReference type="OrthoDB" id="104167at2"/>
<evidence type="ECO:0000313" key="3">
    <source>
        <dbReference type="Proteomes" id="UP000198688"/>
    </source>
</evidence>
<dbReference type="AlphaFoldDB" id="A0A1H2BT32"/>
<dbReference type="Pfam" id="PF13304">
    <property type="entry name" value="AAA_21"/>
    <property type="match status" value="1"/>
</dbReference>
<dbReference type="GO" id="GO:0016887">
    <property type="term" value="F:ATP hydrolysis activity"/>
    <property type="evidence" value="ECO:0007669"/>
    <property type="project" value="InterPro"/>
</dbReference>
<accession>A0A1H2BT32</accession>
<gene>
    <name evidence="2" type="ORF">SAMN04489716_4837</name>
</gene>
<dbReference type="Gene3D" id="3.40.50.300">
    <property type="entry name" value="P-loop containing nucleotide triphosphate hydrolases"/>
    <property type="match status" value="1"/>
</dbReference>
<dbReference type="PANTHER" id="PTHR40396">
    <property type="entry name" value="ATPASE-LIKE PROTEIN"/>
    <property type="match status" value="1"/>
</dbReference>